<dbReference type="Proteomes" id="UP000298030">
    <property type="component" value="Unassembled WGS sequence"/>
</dbReference>
<evidence type="ECO:0000313" key="2">
    <source>
        <dbReference type="Proteomes" id="UP000298030"/>
    </source>
</evidence>
<reference evidence="1 2" key="1">
    <citation type="journal article" date="2019" name="Nat. Ecol. Evol.">
        <title>Megaphylogeny resolves global patterns of mushroom evolution.</title>
        <authorList>
            <person name="Varga T."/>
            <person name="Krizsan K."/>
            <person name="Foldi C."/>
            <person name="Dima B."/>
            <person name="Sanchez-Garcia M."/>
            <person name="Sanchez-Ramirez S."/>
            <person name="Szollosi G.J."/>
            <person name="Szarkandi J.G."/>
            <person name="Papp V."/>
            <person name="Albert L."/>
            <person name="Andreopoulos W."/>
            <person name="Angelini C."/>
            <person name="Antonin V."/>
            <person name="Barry K.W."/>
            <person name="Bougher N.L."/>
            <person name="Buchanan P."/>
            <person name="Buyck B."/>
            <person name="Bense V."/>
            <person name="Catcheside P."/>
            <person name="Chovatia M."/>
            <person name="Cooper J."/>
            <person name="Damon W."/>
            <person name="Desjardin D."/>
            <person name="Finy P."/>
            <person name="Geml J."/>
            <person name="Haridas S."/>
            <person name="Hughes K."/>
            <person name="Justo A."/>
            <person name="Karasinski D."/>
            <person name="Kautmanova I."/>
            <person name="Kiss B."/>
            <person name="Kocsube S."/>
            <person name="Kotiranta H."/>
            <person name="LaButti K.M."/>
            <person name="Lechner B.E."/>
            <person name="Liimatainen K."/>
            <person name="Lipzen A."/>
            <person name="Lukacs Z."/>
            <person name="Mihaltcheva S."/>
            <person name="Morgado L.N."/>
            <person name="Niskanen T."/>
            <person name="Noordeloos M.E."/>
            <person name="Ohm R.A."/>
            <person name="Ortiz-Santana B."/>
            <person name="Ovrebo C."/>
            <person name="Racz N."/>
            <person name="Riley R."/>
            <person name="Savchenko A."/>
            <person name="Shiryaev A."/>
            <person name="Soop K."/>
            <person name="Spirin V."/>
            <person name="Szebenyi C."/>
            <person name="Tomsovsky M."/>
            <person name="Tulloss R.E."/>
            <person name="Uehling J."/>
            <person name="Grigoriev I.V."/>
            <person name="Vagvolgyi C."/>
            <person name="Papp T."/>
            <person name="Martin F.M."/>
            <person name="Miettinen O."/>
            <person name="Hibbett D.S."/>
            <person name="Nagy L.G."/>
        </authorList>
    </citation>
    <scope>NUCLEOTIDE SEQUENCE [LARGE SCALE GENOMIC DNA]</scope>
    <source>
        <strain evidence="1 2">FP101781</strain>
    </source>
</reference>
<protein>
    <submittedName>
        <fullName evidence="1">Uncharacterized protein</fullName>
    </submittedName>
</protein>
<evidence type="ECO:0000313" key="1">
    <source>
        <dbReference type="EMBL" id="TEB21470.1"/>
    </source>
</evidence>
<name>A0A4Y7SHV7_COPMI</name>
<dbReference type="AlphaFoldDB" id="A0A4Y7SHV7"/>
<accession>A0A4Y7SHV7</accession>
<gene>
    <name evidence="1" type="ORF">FA13DRAFT_1741878</name>
</gene>
<proteinExistence type="predicted"/>
<keyword evidence="2" id="KW-1185">Reference proteome</keyword>
<organism evidence="1 2">
    <name type="scientific">Coprinellus micaceus</name>
    <name type="common">Glistening ink-cap mushroom</name>
    <name type="synonym">Coprinus micaceus</name>
    <dbReference type="NCBI Taxonomy" id="71717"/>
    <lineage>
        <taxon>Eukaryota</taxon>
        <taxon>Fungi</taxon>
        <taxon>Dikarya</taxon>
        <taxon>Basidiomycota</taxon>
        <taxon>Agaricomycotina</taxon>
        <taxon>Agaricomycetes</taxon>
        <taxon>Agaricomycetidae</taxon>
        <taxon>Agaricales</taxon>
        <taxon>Agaricineae</taxon>
        <taxon>Psathyrellaceae</taxon>
        <taxon>Coprinellus</taxon>
    </lineage>
</organism>
<dbReference type="EMBL" id="QPFP01000110">
    <property type="protein sequence ID" value="TEB21470.1"/>
    <property type="molecule type" value="Genomic_DNA"/>
</dbReference>
<comment type="caution">
    <text evidence="1">The sequence shown here is derived from an EMBL/GenBank/DDBJ whole genome shotgun (WGS) entry which is preliminary data.</text>
</comment>
<sequence length="61" mass="7326">MNRKGINYEGGRKFPIRRHRLLALLFPRCPPVPLLAHRLLQRYQVWSSWKRSRTPPCWSSP</sequence>